<keyword evidence="6 13" id="KW-0479">Metal-binding</keyword>
<dbReference type="AlphaFoldDB" id="A0A0H3XLE9"/>
<evidence type="ECO:0000259" key="14">
    <source>
        <dbReference type="PROSITE" id="PS50862"/>
    </source>
</evidence>
<dbReference type="GO" id="GO:0005737">
    <property type="term" value="C:cytoplasm"/>
    <property type="evidence" value="ECO:0007669"/>
    <property type="project" value="UniProtKB-SubCell"/>
</dbReference>
<evidence type="ECO:0000256" key="8">
    <source>
        <dbReference type="ARBA" id="ARBA00022840"/>
    </source>
</evidence>
<dbReference type="EMBL" id="CP011856">
    <property type="protein sequence ID" value="AKM54329.1"/>
    <property type="molecule type" value="Genomic_DNA"/>
</dbReference>
<dbReference type="RefSeq" id="WP_047791543.1">
    <property type="nucleotide sequence ID" value="NZ_CP011856.1"/>
</dbReference>
<dbReference type="Pfam" id="PF02912">
    <property type="entry name" value="Phe_tRNA-synt_N"/>
    <property type="match status" value="1"/>
</dbReference>
<dbReference type="Pfam" id="PF01409">
    <property type="entry name" value="tRNA-synt_2d"/>
    <property type="match status" value="1"/>
</dbReference>
<comment type="cofactor">
    <cofactor evidence="13">
        <name>Mg(2+)</name>
        <dbReference type="ChEBI" id="CHEBI:18420"/>
    </cofactor>
    <text evidence="13">Binds 2 magnesium ions per tetramer.</text>
</comment>
<evidence type="ECO:0000256" key="11">
    <source>
        <dbReference type="ARBA" id="ARBA00023146"/>
    </source>
</evidence>
<keyword evidence="11 13" id="KW-0030">Aminoacyl-tRNA synthetase</keyword>
<dbReference type="InterPro" id="IPR006195">
    <property type="entry name" value="aa-tRNA-synth_II"/>
</dbReference>
<dbReference type="GO" id="GO:0000287">
    <property type="term" value="F:magnesium ion binding"/>
    <property type="evidence" value="ECO:0007669"/>
    <property type="project" value="UniProtKB-UniRule"/>
</dbReference>
<dbReference type="HAMAP" id="MF_00281">
    <property type="entry name" value="Phe_tRNA_synth_alpha1"/>
    <property type="match status" value="1"/>
</dbReference>
<keyword evidence="10 13" id="KW-0648">Protein biosynthesis</keyword>
<evidence type="ECO:0000256" key="9">
    <source>
        <dbReference type="ARBA" id="ARBA00022842"/>
    </source>
</evidence>
<reference evidence="16" key="2">
    <citation type="submission" date="2015-06" db="EMBL/GenBank/DDBJ databases">
        <title>Complete genome sequence of Spiroplasma eriocheiris TDA-040725-5 (DSM 21848).</title>
        <authorList>
            <person name="Lo W.-S."/>
            <person name="Kuo C.-H."/>
        </authorList>
    </citation>
    <scope>NUCLEOTIDE SEQUENCE [LARGE SCALE GENOMIC DNA]</scope>
    <source>
        <strain evidence="16">TDA-040725-5</strain>
    </source>
</reference>
<evidence type="ECO:0000256" key="5">
    <source>
        <dbReference type="ARBA" id="ARBA00022598"/>
    </source>
</evidence>
<evidence type="ECO:0000313" key="16">
    <source>
        <dbReference type="Proteomes" id="UP000035661"/>
    </source>
</evidence>
<evidence type="ECO:0000256" key="7">
    <source>
        <dbReference type="ARBA" id="ARBA00022741"/>
    </source>
</evidence>
<comment type="subunit">
    <text evidence="3 13">Tetramer of two alpha and two beta subunits.</text>
</comment>
<keyword evidence="8 13" id="KW-0067">ATP-binding</keyword>
<dbReference type="EC" id="6.1.1.20" evidence="13"/>
<feature type="binding site" evidence="13">
    <location>
        <position position="257"/>
    </location>
    <ligand>
        <name>Mg(2+)</name>
        <dbReference type="ChEBI" id="CHEBI:18420"/>
        <note>shared with beta subunit</note>
    </ligand>
</feature>
<dbReference type="InterPro" id="IPR022911">
    <property type="entry name" value="Phe_tRNA_ligase_alpha1_bac"/>
</dbReference>
<keyword evidence="9 13" id="KW-0460">Magnesium</keyword>
<dbReference type="InterPro" id="IPR004188">
    <property type="entry name" value="Phe-tRNA_ligase_II_N"/>
</dbReference>
<dbReference type="GO" id="GO:0005524">
    <property type="term" value="F:ATP binding"/>
    <property type="evidence" value="ECO:0007669"/>
    <property type="project" value="UniProtKB-UniRule"/>
</dbReference>
<dbReference type="SUPFAM" id="SSF55681">
    <property type="entry name" value="Class II aaRS and biotin synthetases"/>
    <property type="match status" value="1"/>
</dbReference>
<organism evidence="15 16">
    <name type="scientific">Spiroplasma eriocheiris</name>
    <dbReference type="NCBI Taxonomy" id="315358"/>
    <lineage>
        <taxon>Bacteria</taxon>
        <taxon>Bacillati</taxon>
        <taxon>Mycoplasmatota</taxon>
        <taxon>Mollicutes</taxon>
        <taxon>Entomoplasmatales</taxon>
        <taxon>Spiroplasmataceae</taxon>
        <taxon>Spiroplasma</taxon>
    </lineage>
</organism>
<keyword evidence="16" id="KW-1185">Reference proteome</keyword>
<evidence type="ECO:0000256" key="4">
    <source>
        <dbReference type="ARBA" id="ARBA00022490"/>
    </source>
</evidence>
<dbReference type="InterPro" id="IPR010978">
    <property type="entry name" value="tRNA-bd_arm"/>
</dbReference>
<evidence type="ECO:0000256" key="13">
    <source>
        <dbReference type="HAMAP-Rule" id="MF_00281"/>
    </source>
</evidence>
<dbReference type="InterPro" id="IPR004529">
    <property type="entry name" value="Phe-tRNA-synth_IIc_asu"/>
</dbReference>
<dbReference type="PATRIC" id="fig|743698.3.peg.770"/>
<evidence type="ECO:0000256" key="3">
    <source>
        <dbReference type="ARBA" id="ARBA00011209"/>
    </source>
</evidence>
<evidence type="ECO:0000256" key="2">
    <source>
        <dbReference type="ARBA" id="ARBA00010207"/>
    </source>
</evidence>
<dbReference type="GO" id="GO:0006432">
    <property type="term" value="P:phenylalanyl-tRNA aminoacylation"/>
    <property type="evidence" value="ECO:0007669"/>
    <property type="project" value="UniProtKB-UniRule"/>
</dbReference>
<keyword evidence="5 13" id="KW-0436">Ligase</keyword>
<evidence type="ECO:0000256" key="12">
    <source>
        <dbReference type="ARBA" id="ARBA00049255"/>
    </source>
</evidence>
<sequence length="345" mass="39335">MEKELQQLITTAMKEINSASSLEELNNLQIKYLGKKSTINDLLRGLKDLKHEERVAMGALANKAKSELTTLWQTKKQALELVYLNNKLENEKIDLTLREYQLKFANKHPLNIIIDEISQIFQELGYDTVFGPEVESDEYNFQRLNLPVSHPARDMQDTFYISDSILLRTHCTNVTARAISGMTSHNQVLAVISAGNTYRRDDDDATHSHQFMQIDGFLVAPNVSFANLKWTLQYFCQRMFGDKTQIRMRPSYFPFTEPSVEVDVTCIRCGGAGCSLCKFTGWIEILGAGMINPLVFEACGQSKDLTGFAFGIGIERIAMLKYGVDDIRRFYTNDLRFLDQFKGFN</sequence>
<evidence type="ECO:0000256" key="1">
    <source>
        <dbReference type="ARBA" id="ARBA00004496"/>
    </source>
</evidence>
<dbReference type="Proteomes" id="UP000035661">
    <property type="component" value="Chromosome"/>
</dbReference>
<comment type="catalytic activity">
    <reaction evidence="12 13">
        <text>tRNA(Phe) + L-phenylalanine + ATP = L-phenylalanyl-tRNA(Phe) + AMP + diphosphate + H(+)</text>
        <dbReference type="Rhea" id="RHEA:19413"/>
        <dbReference type="Rhea" id="RHEA-COMP:9668"/>
        <dbReference type="Rhea" id="RHEA-COMP:9699"/>
        <dbReference type="ChEBI" id="CHEBI:15378"/>
        <dbReference type="ChEBI" id="CHEBI:30616"/>
        <dbReference type="ChEBI" id="CHEBI:33019"/>
        <dbReference type="ChEBI" id="CHEBI:58095"/>
        <dbReference type="ChEBI" id="CHEBI:78442"/>
        <dbReference type="ChEBI" id="CHEBI:78531"/>
        <dbReference type="ChEBI" id="CHEBI:456215"/>
        <dbReference type="EC" id="6.1.1.20"/>
    </reaction>
</comment>
<dbReference type="SUPFAM" id="SSF46589">
    <property type="entry name" value="tRNA-binding arm"/>
    <property type="match status" value="1"/>
</dbReference>
<keyword evidence="4 13" id="KW-0963">Cytoplasm</keyword>
<dbReference type="GO" id="GO:0000049">
    <property type="term" value="F:tRNA binding"/>
    <property type="evidence" value="ECO:0007669"/>
    <property type="project" value="InterPro"/>
</dbReference>
<dbReference type="KEGG" id="seri:SERIO_v1c07670"/>
<dbReference type="PANTHER" id="PTHR11538:SF41">
    <property type="entry name" value="PHENYLALANINE--TRNA LIGASE, MITOCHONDRIAL"/>
    <property type="match status" value="1"/>
</dbReference>
<dbReference type="STRING" id="315358.SERIO_v1c07670"/>
<proteinExistence type="inferred from homology"/>
<dbReference type="PROSITE" id="PS50862">
    <property type="entry name" value="AA_TRNA_LIGASE_II"/>
    <property type="match status" value="1"/>
</dbReference>
<name>A0A0H3XLE9_9MOLU</name>
<dbReference type="InterPro" id="IPR045864">
    <property type="entry name" value="aa-tRNA-synth_II/BPL/LPL"/>
</dbReference>
<evidence type="ECO:0000256" key="6">
    <source>
        <dbReference type="ARBA" id="ARBA00022723"/>
    </source>
</evidence>
<comment type="similarity">
    <text evidence="2 13">Belongs to the class-II aminoacyl-tRNA synthetase family. Phe-tRNA synthetase alpha subunit type 1 subfamily.</text>
</comment>
<dbReference type="Gene3D" id="3.30.930.10">
    <property type="entry name" value="Bira Bifunctional Protein, Domain 2"/>
    <property type="match status" value="1"/>
</dbReference>
<dbReference type="GO" id="GO:0004826">
    <property type="term" value="F:phenylalanine-tRNA ligase activity"/>
    <property type="evidence" value="ECO:0007669"/>
    <property type="project" value="UniProtKB-UniRule"/>
</dbReference>
<keyword evidence="7 13" id="KW-0547">Nucleotide-binding</keyword>
<gene>
    <name evidence="13 15" type="primary">pheS</name>
    <name evidence="15" type="ORF">SERIO_v1c07670</name>
</gene>
<protein>
    <recommendedName>
        <fullName evidence="13">Phenylalanine--tRNA ligase alpha subunit</fullName>
        <ecNumber evidence="13">6.1.1.20</ecNumber>
    </recommendedName>
    <alternativeName>
        <fullName evidence="13">Phenylalanyl-tRNA synthetase alpha subunit</fullName>
        <shortName evidence="13">PheRS</shortName>
    </alternativeName>
</protein>
<dbReference type="PANTHER" id="PTHR11538">
    <property type="entry name" value="PHENYLALANYL-TRNA SYNTHETASE"/>
    <property type="match status" value="1"/>
</dbReference>
<evidence type="ECO:0000313" key="15">
    <source>
        <dbReference type="EMBL" id="AKM54329.1"/>
    </source>
</evidence>
<reference evidence="15 16" key="1">
    <citation type="journal article" date="2015" name="Genome Biol. Evol.">
        <title>Found and Lost: The Fates of Horizontally Acquired Genes in Arthropod-Symbiotic Spiroplasma.</title>
        <authorList>
            <person name="Lo W.S."/>
            <person name="Gasparich G.E."/>
            <person name="Kuo C.H."/>
        </authorList>
    </citation>
    <scope>NUCLEOTIDE SEQUENCE [LARGE SCALE GENOMIC DNA]</scope>
    <source>
        <strain evidence="16">TDA-040725-5</strain>
    </source>
</reference>
<comment type="subcellular location">
    <subcellularLocation>
        <location evidence="1 13">Cytoplasm</location>
    </subcellularLocation>
</comment>
<evidence type="ECO:0000256" key="10">
    <source>
        <dbReference type="ARBA" id="ARBA00022917"/>
    </source>
</evidence>
<feature type="domain" description="Aminoacyl-transfer RNA synthetases class-II family profile" evidence="14">
    <location>
        <begin position="113"/>
        <end position="320"/>
    </location>
</feature>
<dbReference type="CDD" id="cd00496">
    <property type="entry name" value="PheRS_alpha_core"/>
    <property type="match status" value="1"/>
</dbReference>
<dbReference type="NCBIfam" id="TIGR00468">
    <property type="entry name" value="pheS"/>
    <property type="match status" value="1"/>
</dbReference>
<dbReference type="InterPro" id="IPR002319">
    <property type="entry name" value="Phenylalanyl-tRNA_Synthase"/>
</dbReference>
<accession>A0A0H3XLE9</accession>